<name>A0A0U4FQ08_9BACI</name>
<dbReference type="CDD" id="cd05398">
    <property type="entry name" value="NT_ClassII-CCAase"/>
    <property type="match status" value="1"/>
</dbReference>
<feature type="binding site" evidence="11">
    <location>
        <position position="158"/>
    </location>
    <ligand>
        <name>CTP</name>
        <dbReference type="ChEBI" id="CHEBI:37563"/>
    </ligand>
</feature>
<evidence type="ECO:0000259" key="14">
    <source>
        <dbReference type="Pfam" id="PF13735"/>
    </source>
</evidence>
<evidence type="ECO:0000256" key="11">
    <source>
        <dbReference type="HAMAP-Rule" id="MF_01263"/>
    </source>
</evidence>
<dbReference type="GO" id="GO:0000287">
    <property type="term" value="F:magnesium ion binding"/>
    <property type="evidence" value="ECO:0007669"/>
    <property type="project" value="UniProtKB-UniRule"/>
</dbReference>
<feature type="binding site" evidence="11">
    <location>
        <position position="161"/>
    </location>
    <ligand>
        <name>ATP</name>
        <dbReference type="ChEBI" id="CHEBI:30616"/>
    </ligand>
</feature>
<feature type="binding site" evidence="11">
    <location>
        <position position="167"/>
    </location>
    <ligand>
        <name>ATP</name>
        <dbReference type="ChEBI" id="CHEBI:30616"/>
    </ligand>
</feature>
<feature type="binding site" evidence="11">
    <location>
        <position position="161"/>
    </location>
    <ligand>
        <name>CTP</name>
        <dbReference type="ChEBI" id="CHEBI:37563"/>
    </ligand>
</feature>
<evidence type="ECO:0000256" key="5">
    <source>
        <dbReference type="ARBA" id="ARBA00022723"/>
    </source>
</evidence>
<dbReference type="PANTHER" id="PTHR46173">
    <property type="entry name" value="CCA TRNA NUCLEOTIDYLTRANSFERASE 1, MITOCHONDRIAL"/>
    <property type="match status" value="1"/>
</dbReference>
<keyword evidence="5 11" id="KW-0479">Metal-binding</keyword>
<evidence type="ECO:0000256" key="4">
    <source>
        <dbReference type="ARBA" id="ARBA00022695"/>
    </source>
</evidence>
<feature type="binding site" evidence="11">
    <location>
        <position position="167"/>
    </location>
    <ligand>
        <name>CTP</name>
        <dbReference type="ChEBI" id="CHEBI:37563"/>
    </ligand>
</feature>
<keyword evidence="3 11" id="KW-0819">tRNA processing</keyword>
<feature type="binding site" evidence="11">
    <location>
        <position position="46"/>
    </location>
    <ligand>
        <name>Mg(2+)</name>
        <dbReference type="ChEBI" id="CHEBI:18420"/>
    </ligand>
</feature>
<comment type="catalytic activity">
    <reaction evidence="11">
        <text>a tRNA with a 3' CCA end + 2 CTP + ATP = a tRNA with a 3' CCACCA end + 3 diphosphate</text>
        <dbReference type="Rhea" id="RHEA:76235"/>
        <dbReference type="Rhea" id="RHEA-COMP:10468"/>
        <dbReference type="Rhea" id="RHEA-COMP:18655"/>
        <dbReference type="ChEBI" id="CHEBI:30616"/>
        <dbReference type="ChEBI" id="CHEBI:33019"/>
        <dbReference type="ChEBI" id="CHEBI:37563"/>
        <dbReference type="ChEBI" id="CHEBI:83071"/>
        <dbReference type="ChEBI" id="CHEBI:195187"/>
    </reaction>
</comment>
<evidence type="ECO:0000256" key="9">
    <source>
        <dbReference type="ARBA" id="ARBA00022842"/>
    </source>
</evidence>
<feature type="binding site" evidence="11">
    <location>
        <position position="34"/>
    </location>
    <ligand>
        <name>ATP</name>
        <dbReference type="ChEBI" id="CHEBI:30616"/>
    </ligand>
</feature>
<feature type="binding site" evidence="11">
    <location>
        <position position="164"/>
    </location>
    <ligand>
        <name>ATP</name>
        <dbReference type="ChEBI" id="CHEBI:30616"/>
    </ligand>
</feature>
<dbReference type="HAMAP" id="MF_01263">
    <property type="entry name" value="CCA_bact_type3"/>
    <property type="match status" value="1"/>
</dbReference>
<feature type="domain" description="CCA-adding enzyme C-terminal" evidence="14">
    <location>
        <begin position="258"/>
        <end position="393"/>
    </location>
</feature>
<keyword evidence="6 11" id="KW-0547">Nucleotide-binding</keyword>
<dbReference type="GO" id="GO:0042245">
    <property type="term" value="P:RNA repair"/>
    <property type="evidence" value="ECO:0007669"/>
    <property type="project" value="UniProtKB-KW"/>
</dbReference>
<dbReference type="Gene3D" id="3.30.460.10">
    <property type="entry name" value="Beta Polymerase, domain 2"/>
    <property type="match status" value="1"/>
</dbReference>
<protein>
    <recommendedName>
        <fullName evidence="11">CCA-adding enzyme</fullName>
        <ecNumber evidence="11">2.7.7.72</ecNumber>
    </recommendedName>
    <alternativeName>
        <fullName evidence="11">CCA tRNA nucleotidyltransferase</fullName>
    </alternativeName>
    <alternativeName>
        <fullName evidence="11">tRNA CCA-pyrophosphorylase</fullName>
    </alternativeName>
    <alternativeName>
        <fullName evidence="11">tRNA adenylyl-/cytidylyl- transferase</fullName>
    </alternativeName>
    <alternativeName>
        <fullName evidence="11">tRNA nucleotidyltransferase</fullName>
    </alternativeName>
    <alternativeName>
        <fullName evidence="11">tRNA-NT</fullName>
    </alternativeName>
</protein>
<dbReference type="RefSeq" id="WP_068442480.1">
    <property type="nucleotide sequence ID" value="NZ_CP013862.1"/>
</dbReference>
<comment type="similarity">
    <text evidence="11">Belongs to the tRNA nucleotidyltransferase/poly(A) polymerase family. Bacterial CCA-adding enzyme type 3 subfamily.</text>
</comment>
<feature type="domain" description="tRNA nucleotidyltransferase/poly(A) polymerase RNA and SrmB- binding" evidence="13">
    <location>
        <begin position="173"/>
        <end position="231"/>
    </location>
</feature>
<evidence type="ECO:0000256" key="6">
    <source>
        <dbReference type="ARBA" id="ARBA00022741"/>
    </source>
</evidence>
<dbReference type="AlphaFoldDB" id="A0A0U4FQ08"/>
<feature type="binding site" evidence="11">
    <location>
        <position position="115"/>
    </location>
    <ligand>
        <name>ATP</name>
        <dbReference type="ChEBI" id="CHEBI:30616"/>
    </ligand>
</feature>
<dbReference type="EC" id="2.7.7.72" evidence="11"/>
<dbReference type="PANTHER" id="PTHR46173:SF1">
    <property type="entry name" value="CCA TRNA NUCLEOTIDYLTRANSFERASE 1, MITOCHONDRIAL"/>
    <property type="match status" value="1"/>
</dbReference>
<evidence type="ECO:0000313" key="15">
    <source>
        <dbReference type="EMBL" id="ALX47941.1"/>
    </source>
</evidence>
<dbReference type="STRING" id="1472767.AOX59_04560"/>
<dbReference type="Gene3D" id="1.10.3090.10">
    <property type="entry name" value="cca-adding enzyme, domain 2"/>
    <property type="match status" value="1"/>
</dbReference>
<dbReference type="GO" id="GO:0001680">
    <property type="term" value="P:tRNA 3'-terminal CCA addition"/>
    <property type="evidence" value="ECO:0007669"/>
    <property type="project" value="UniProtKB-UniRule"/>
</dbReference>
<comment type="cofactor">
    <cofactor evidence="1 11">
        <name>Mg(2+)</name>
        <dbReference type="ChEBI" id="CHEBI:18420"/>
    </cofactor>
</comment>
<dbReference type="SUPFAM" id="SSF81891">
    <property type="entry name" value="Poly A polymerase C-terminal region-like"/>
    <property type="match status" value="1"/>
</dbReference>
<dbReference type="InterPro" id="IPR043519">
    <property type="entry name" value="NT_sf"/>
</dbReference>
<dbReference type="GO" id="GO:0004810">
    <property type="term" value="F:CCA tRNA nucleotidyltransferase activity"/>
    <property type="evidence" value="ECO:0007669"/>
    <property type="project" value="UniProtKB-UniRule"/>
</dbReference>
<feature type="binding site" evidence="11">
    <location>
        <position position="44"/>
    </location>
    <ligand>
        <name>Mg(2+)</name>
        <dbReference type="ChEBI" id="CHEBI:18420"/>
    </ligand>
</feature>
<reference evidence="15 16" key="1">
    <citation type="submission" date="2016-01" db="EMBL/GenBank/DDBJ databases">
        <title>Complete genome sequence of strain Lentibacillus amyloliquefaciens LAM0015T isolated from saline sediment.</title>
        <authorList>
            <person name="Wang J.-L."/>
            <person name="He M.-X."/>
        </authorList>
    </citation>
    <scope>NUCLEOTIDE SEQUENCE [LARGE SCALE GENOMIC DNA]</scope>
    <source>
        <strain evidence="15 16">LAM0015</strain>
    </source>
</reference>
<dbReference type="Gene3D" id="1.10.246.80">
    <property type="match status" value="1"/>
</dbReference>
<dbReference type="Pfam" id="PF12627">
    <property type="entry name" value="PolyA_pol_RNAbd"/>
    <property type="match status" value="1"/>
</dbReference>
<feature type="domain" description="Poly A polymerase head" evidence="12">
    <location>
        <begin position="26"/>
        <end position="145"/>
    </location>
</feature>
<dbReference type="Pfam" id="PF01743">
    <property type="entry name" value="PolyA_pol"/>
    <property type="match status" value="1"/>
</dbReference>
<dbReference type="GO" id="GO:0160016">
    <property type="term" value="F:CCACCA tRNA nucleotidyltransferase activity"/>
    <property type="evidence" value="ECO:0007669"/>
    <property type="project" value="RHEA"/>
</dbReference>
<evidence type="ECO:0000256" key="1">
    <source>
        <dbReference type="ARBA" id="ARBA00001946"/>
    </source>
</evidence>
<dbReference type="KEGG" id="lao:AOX59_04560"/>
<feature type="binding site" evidence="11">
    <location>
        <position position="158"/>
    </location>
    <ligand>
        <name>ATP</name>
        <dbReference type="ChEBI" id="CHEBI:30616"/>
    </ligand>
</feature>
<keyword evidence="10 11" id="KW-0694">RNA-binding</keyword>
<proteinExistence type="inferred from homology"/>
<dbReference type="Proteomes" id="UP000050331">
    <property type="component" value="Chromosome"/>
</dbReference>
<comment type="function">
    <text evidence="11">Catalyzes the addition and repair of the essential 3'-terminal CCA sequence in tRNAs without using a nucleic acid template. Adds these three nucleotides in the order of C, C, and A to the tRNA nucleotide-73, using CTP and ATP as substrates and producing inorganic pyrophosphate. tRNA 3'-terminal CCA addition is required both for tRNA processing and repair. Also involved in tRNA surveillance by mediating tandem CCA addition to generate a CCACCA at the 3' terminus of unstable tRNAs. While stable tRNAs receive only 3'-terminal CCA, unstable tRNAs are marked with CCACCA and rapidly degraded.</text>
</comment>
<comment type="miscellaneous">
    <text evidence="11">A single active site specifically recognizes both ATP and CTP and is responsible for their addition.</text>
</comment>
<sequence length="402" mass="46531">MPVLLPKEFKQASEIIEQIEHYGYEAYFVGGCVRDLLLERKVGDIDIATSAEPHVSQEIFEKVIPVGLEHGTVIVRHKHQSYEVTTFRVDDDYSDQRHPDSVKFVKTIKQDLKRRDFTINALAMGKNGNIIDPFSGKKNLKNNLIKAVGDASDRFKEDPLRIMRALRFSSQLGFSLEAKTLDAMESVVNEIETITMERIVQETSKFFSGVYVKNGLYYFRKINITKYLPILKKNPYIIDRLPANIKPLNAFASVIAMLHFIEPDVAIRDWVKQWKCSNMIKSEAENIYEALLTYQLDGLNRWLVYRLHGCNYRDFTALVNMLFREKLTNEKVKQIRNSLPIESKKDLTINGTDLLELFPGKTPGHWMGETLDQIEKEVVLGNLSNRKNVLKEWMKWNLHETD</sequence>
<evidence type="ECO:0000259" key="12">
    <source>
        <dbReference type="Pfam" id="PF01743"/>
    </source>
</evidence>
<comment type="subunit">
    <text evidence="11">Homodimer.</text>
</comment>
<dbReference type="GO" id="GO:0000049">
    <property type="term" value="F:tRNA binding"/>
    <property type="evidence" value="ECO:0007669"/>
    <property type="project" value="UniProtKB-UniRule"/>
</dbReference>
<feature type="binding site" evidence="11">
    <location>
        <position position="34"/>
    </location>
    <ligand>
        <name>CTP</name>
        <dbReference type="ChEBI" id="CHEBI:37563"/>
    </ligand>
</feature>
<feature type="binding site" evidence="11">
    <location>
        <position position="31"/>
    </location>
    <ligand>
        <name>CTP</name>
        <dbReference type="ChEBI" id="CHEBI:37563"/>
    </ligand>
</feature>
<dbReference type="SUPFAM" id="SSF81301">
    <property type="entry name" value="Nucleotidyltransferase"/>
    <property type="match status" value="1"/>
</dbReference>
<dbReference type="GO" id="GO:0005524">
    <property type="term" value="F:ATP binding"/>
    <property type="evidence" value="ECO:0007669"/>
    <property type="project" value="UniProtKB-UniRule"/>
</dbReference>
<evidence type="ECO:0000256" key="3">
    <source>
        <dbReference type="ARBA" id="ARBA00022694"/>
    </source>
</evidence>
<keyword evidence="9 11" id="KW-0460">Magnesium</keyword>
<keyword evidence="4 11" id="KW-0548">Nucleotidyltransferase</keyword>
<keyword evidence="2 11" id="KW-0808">Transferase</keyword>
<evidence type="ECO:0000313" key="16">
    <source>
        <dbReference type="Proteomes" id="UP000050331"/>
    </source>
</evidence>
<evidence type="ECO:0000259" key="13">
    <source>
        <dbReference type="Pfam" id="PF12627"/>
    </source>
</evidence>
<feature type="binding site" evidence="11">
    <location>
        <position position="115"/>
    </location>
    <ligand>
        <name>CTP</name>
        <dbReference type="ChEBI" id="CHEBI:37563"/>
    </ligand>
</feature>
<evidence type="ECO:0000256" key="7">
    <source>
        <dbReference type="ARBA" id="ARBA00022800"/>
    </source>
</evidence>
<dbReference type="InterPro" id="IPR032810">
    <property type="entry name" value="CCA-adding_enz_C"/>
</dbReference>
<dbReference type="Gene3D" id="1.20.58.560">
    <property type="match status" value="1"/>
</dbReference>
<dbReference type="Pfam" id="PF13735">
    <property type="entry name" value="tRNA_NucTran2_2"/>
    <property type="match status" value="1"/>
</dbReference>
<feature type="binding site" evidence="11">
    <location>
        <position position="164"/>
    </location>
    <ligand>
        <name>CTP</name>
        <dbReference type="ChEBI" id="CHEBI:37563"/>
    </ligand>
</feature>
<dbReference type="InterPro" id="IPR023068">
    <property type="entry name" value="CCA-adding_enz_firmicutes"/>
</dbReference>
<organism evidence="15 16">
    <name type="scientific">Lentibacillus amyloliquefaciens</name>
    <dbReference type="NCBI Taxonomy" id="1472767"/>
    <lineage>
        <taxon>Bacteria</taxon>
        <taxon>Bacillati</taxon>
        <taxon>Bacillota</taxon>
        <taxon>Bacilli</taxon>
        <taxon>Bacillales</taxon>
        <taxon>Bacillaceae</taxon>
        <taxon>Lentibacillus</taxon>
    </lineage>
</organism>
<keyword evidence="7 11" id="KW-0692">RNA repair</keyword>
<dbReference type="EMBL" id="CP013862">
    <property type="protein sequence ID" value="ALX47941.1"/>
    <property type="molecule type" value="Genomic_DNA"/>
</dbReference>
<keyword evidence="16" id="KW-1185">Reference proteome</keyword>
<accession>A0A0U4FQ08</accession>
<keyword evidence="8 11" id="KW-0067">ATP-binding</keyword>
<comment type="catalytic activity">
    <reaction evidence="11">
        <text>a tRNA precursor + 2 CTP + ATP = a tRNA with a 3' CCA end + 3 diphosphate</text>
        <dbReference type="Rhea" id="RHEA:14433"/>
        <dbReference type="Rhea" id="RHEA-COMP:10465"/>
        <dbReference type="Rhea" id="RHEA-COMP:10468"/>
        <dbReference type="ChEBI" id="CHEBI:30616"/>
        <dbReference type="ChEBI" id="CHEBI:33019"/>
        <dbReference type="ChEBI" id="CHEBI:37563"/>
        <dbReference type="ChEBI" id="CHEBI:74896"/>
        <dbReference type="ChEBI" id="CHEBI:83071"/>
        <dbReference type="EC" id="2.7.7.72"/>
    </reaction>
</comment>
<evidence type="ECO:0000256" key="10">
    <source>
        <dbReference type="ARBA" id="ARBA00022884"/>
    </source>
</evidence>
<evidence type="ECO:0000256" key="8">
    <source>
        <dbReference type="ARBA" id="ARBA00022840"/>
    </source>
</evidence>
<evidence type="ECO:0000256" key="2">
    <source>
        <dbReference type="ARBA" id="ARBA00022679"/>
    </source>
</evidence>
<dbReference type="InterPro" id="IPR050264">
    <property type="entry name" value="Bact_CCA-adding_enz_type3_sf"/>
</dbReference>
<feature type="binding site" evidence="11">
    <location>
        <position position="31"/>
    </location>
    <ligand>
        <name>ATP</name>
        <dbReference type="ChEBI" id="CHEBI:30616"/>
    </ligand>
</feature>
<dbReference type="InterPro" id="IPR032828">
    <property type="entry name" value="PolyA_RNA-bd"/>
</dbReference>
<dbReference type="NCBIfam" id="NF009814">
    <property type="entry name" value="PRK13299.1"/>
    <property type="match status" value="1"/>
</dbReference>
<gene>
    <name evidence="11" type="primary">cca</name>
    <name evidence="15" type="ORF">AOX59_04560</name>
</gene>
<dbReference type="InterPro" id="IPR002646">
    <property type="entry name" value="PolA_pol_head_dom"/>
</dbReference>